<dbReference type="OrthoDB" id="9804336at2"/>
<dbReference type="HAMAP" id="MF_00108">
    <property type="entry name" value="IspD"/>
    <property type="match status" value="1"/>
</dbReference>
<evidence type="ECO:0000256" key="6">
    <source>
        <dbReference type="ARBA" id="ARBA00008480"/>
    </source>
</evidence>
<evidence type="ECO:0000256" key="7">
    <source>
        <dbReference type="ARBA" id="ARBA00009789"/>
    </source>
</evidence>
<comment type="similarity">
    <text evidence="14">In the N-terminal section; belongs to the IspD/TarI cytidylyltransferase family. IspD subfamily.</text>
</comment>
<evidence type="ECO:0000256" key="12">
    <source>
        <dbReference type="ARBA" id="ARBA00023239"/>
    </source>
</evidence>
<dbReference type="CDD" id="cd02516">
    <property type="entry name" value="CDP-ME_synthetase"/>
    <property type="match status" value="1"/>
</dbReference>
<dbReference type="SUPFAM" id="SSF53448">
    <property type="entry name" value="Nucleotide-diphospho-sugar transferases"/>
    <property type="match status" value="1"/>
</dbReference>
<reference evidence="16 17" key="1">
    <citation type="submission" date="2019-06" db="EMBL/GenBank/DDBJ databases">
        <title>Genome sequence of Rhodobacteraceae bacterium D4M1.</title>
        <authorList>
            <person name="Cao J."/>
        </authorList>
    </citation>
    <scope>NUCLEOTIDE SEQUENCE [LARGE SCALE GENOMIC DNA]</scope>
    <source>
        <strain evidence="16 17">D4M1</strain>
    </source>
</reference>
<organism evidence="16 17">
    <name type="scientific">Paroceanicella profunda</name>
    <dbReference type="NCBI Taxonomy" id="2579971"/>
    <lineage>
        <taxon>Bacteria</taxon>
        <taxon>Pseudomonadati</taxon>
        <taxon>Pseudomonadota</taxon>
        <taxon>Alphaproteobacteria</taxon>
        <taxon>Rhodobacterales</taxon>
        <taxon>Paracoccaceae</taxon>
        <taxon>Paroceanicella</taxon>
    </lineage>
</organism>
<keyword evidence="12 14" id="KW-0456">Lyase</keyword>
<dbReference type="SUPFAM" id="SSF69765">
    <property type="entry name" value="IpsF-like"/>
    <property type="match status" value="1"/>
</dbReference>
<feature type="binding site" evidence="14">
    <location>
        <position position="376"/>
    </location>
    <ligand>
        <name>4-CDP-2-C-methyl-D-erythritol 2-phosphate</name>
        <dbReference type="ChEBI" id="CHEBI:57919"/>
    </ligand>
</feature>
<dbReference type="HAMAP" id="MF_01520">
    <property type="entry name" value="IspDF"/>
    <property type="match status" value="1"/>
</dbReference>
<feature type="binding site" evidence="14">
    <location>
        <begin position="242"/>
        <end position="244"/>
    </location>
    <ligand>
        <name>4-CDP-2-C-methyl-D-erythritol 2-phosphate</name>
        <dbReference type="ChEBI" id="CHEBI:57919"/>
    </ligand>
</feature>
<dbReference type="GO" id="GO:0019288">
    <property type="term" value="P:isopentenyl diphosphate biosynthetic process, methylerythritol 4-phosphate pathway"/>
    <property type="evidence" value="ECO:0007669"/>
    <property type="project" value="UniProtKB-UniRule"/>
</dbReference>
<dbReference type="EC" id="4.6.1.12" evidence="14"/>
<dbReference type="EMBL" id="CP040818">
    <property type="protein sequence ID" value="QDL92895.1"/>
    <property type="molecule type" value="Genomic_DNA"/>
</dbReference>
<dbReference type="GO" id="GO:0050518">
    <property type="term" value="F:2-C-methyl-D-erythritol 4-phosphate cytidylyltransferase activity"/>
    <property type="evidence" value="ECO:0007669"/>
    <property type="project" value="UniProtKB-UniRule"/>
</dbReference>
<feature type="site" description="Positions MEP for the nucleophilic attack" evidence="14">
    <location>
        <position position="162"/>
    </location>
</feature>
<accession>A0A5B8FWL0</accession>
<comment type="similarity">
    <text evidence="6">Belongs to the IspF family.</text>
</comment>
<keyword evidence="17" id="KW-1185">Reference proteome</keyword>
<feature type="site" description="Transition state stabilizer" evidence="14">
    <location>
        <position position="367"/>
    </location>
</feature>
<dbReference type="Pfam" id="PF01128">
    <property type="entry name" value="IspD"/>
    <property type="match status" value="1"/>
</dbReference>
<keyword evidence="11 14" id="KW-0414">Isoprene biosynthesis</keyword>
<dbReference type="Proteomes" id="UP000305888">
    <property type="component" value="Chromosome"/>
</dbReference>
<feature type="region of interest" description="2-C-methyl-D-erythritol 4-phosphate cytidylyltransferase" evidence="14">
    <location>
        <begin position="1"/>
        <end position="235"/>
    </location>
</feature>
<evidence type="ECO:0000256" key="14">
    <source>
        <dbReference type="HAMAP-Rule" id="MF_01520"/>
    </source>
</evidence>
<dbReference type="AlphaFoldDB" id="A0A5B8FWL0"/>
<feature type="site" description="Transition state stabilizer" evidence="14">
    <location>
        <position position="22"/>
    </location>
</feature>
<dbReference type="UniPathway" id="UPA00056">
    <property type="reaction ID" value="UER00093"/>
</dbReference>
<dbReference type="Pfam" id="PF02542">
    <property type="entry name" value="YgbB"/>
    <property type="match status" value="1"/>
</dbReference>
<comment type="catalytic activity">
    <reaction evidence="2 14">
        <text>2-C-methyl-D-erythritol 4-phosphate + CTP + H(+) = 4-CDP-2-C-methyl-D-erythritol + diphosphate</text>
        <dbReference type="Rhea" id="RHEA:13429"/>
        <dbReference type="ChEBI" id="CHEBI:15378"/>
        <dbReference type="ChEBI" id="CHEBI:33019"/>
        <dbReference type="ChEBI" id="CHEBI:37563"/>
        <dbReference type="ChEBI" id="CHEBI:57823"/>
        <dbReference type="ChEBI" id="CHEBI:58262"/>
        <dbReference type="EC" id="2.7.7.60"/>
    </reaction>
</comment>
<dbReference type="PROSITE" id="PS01350">
    <property type="entry name" value="ISPF"/>
    <property type="match status" value="1"/>
</dbReference>
<proteinExistence type="inferred from homology"/>
<dbReference type="GO" id="GO:0008685">
    <property type="term" value="F:2-C-methyl-D-erythritol 2,4-cyclodiphosphate synthase activity"/>
    <property type="evidence" value="ECO:0007669"/>
    <property type="project" value="UniProtKB-UniRule"/>
</dbReference>
<feature type="binding site" evidence="14">
    <location>
        <begin position="290"/>
        <end position="292"/>
    </location>
    <ligand>
        <name>4-CDP-2-C-methyl-D-erythritol 2-phosphate</name>
        <dbReference type="ChEBI" id="CHEBI:57919"/>
    </ligand>
</feature>
<feature type="binding site" evidence="14">
    <location>
        <position position="373"/>
    </location>
    <ligand>
        <name>4-CDP-2-C-methyl-D-erythritol 2-phosphate</name>
        <dbReference type="ChEBI" id="CHEBI:57919"/>
    </ligand>
</feature>
<dbReference type="InterPro" id="IPR036571">
    <property type="entry name" value="MECDP_synthase_sf"/>
</dbReference>
<dbReference type="InterPro" id="IPR001228">
    <property type="entry name" value="IspD"/>
</dbReference>
<feature type="region of interest" description="2-C-methyl-D-erythritol 2,4-cyclodiphosphate synthase" evidence="14">
    <location>
        <begin position="236"/>
        <end position="391"/>
    </location>
</feature>
<dbReference type="Gene3D" id="3.90.550.10">
    <property type="entry name" value="Spore Coat Polysaccharide Biosynthesis Protein SpsA, Chain A"/>
    <property type="match status" value="1"/>
</dbReference>
<comment type="caution">
    <text evidence="14">Lacks conserved residue(s) required for the propagation of feature annotation.</text>
</comment>
<dbReference type="PANTHER" id="PTHR43181">
    <property type="entry name" value="2-C-METHYL-D-ERYTHRITOL 2,4-CYCLODIPHOSPHATE SYNTHASE, CHLOROPLASTIC"/>
    <property type="match status" value="1"/>
</dbReference>
<name>A0A5B8FWL0_9RHOB</name>
<dbReference type="NCBIfam" id="NF006899">
    <property type="entry name" value="PRK09382.1"/>
    <property type="match status" value="1"/>
</dbReference>
<dbReference type="InterPro" id="IPR029044">
    <property type="entry name" value="Nucleotide-diphossugar_trans"/>
</dbReference>
<protein>
    <recommendedName>
        <fullName evidence="14">Bifunctional enzyme IspD/IspF</fullName>
    </recommendedName>
    <domain>
        <recommendedName>
            <fullName evidence="14">2-C-methyl-D-erythritol 4-phosphate cytidylyltransferase</fullName>
            <ecNumber evidence="14">2.7.7.60</ecNumber>
        </recommendedName>
        <alternativeName>
            <fullName evidence="14">4-diphosphocytidyl-2C-methyl-D-erythritol synthase</fullName>
        </alternativeName>
        <alternativeName>
            <fullName evidence="14">MEP cytidylyltransferase</fullName>
            <shortName evidence="14">MCT</shortName>
        </alternativeName>
    </domain>
    <domain>
        <recommendedName>
            <fullName evidence="14">2-C-methyl-D-erythritol 2,4-cyclodiphosphate synthase</fullName>
            <shortName evidence="14">MECDP-synthase</shortName>
            <shortName evidence="14">MECPP-synthase</shortName>
            <shortName evidence="14">MECPS</shortName>
            <ecNumber evidence="14">4.6.1.12</ecNumber>
        </recommendedName>
    </domain>
</protein>
<feature type="binding site" evidence="14">
    <location>
        <position position="242"/>
    </location>
    <ligand>
        <name>a divalent metal cation</name>
        <dbReference type="ChEBI" id="CHEBI:60240"/>
    </ligand>
</feature>
<comment type="catalytic activity">
    <reaction evidence="1 14">
        <text>4-CDP-2-C-methyl-D-erythritol 2-phosphate = 2-C-methyl-D-erythritol 2,4-cyclic diphosphate + CMP</text>
        <dbReference type="Rhea" id="RHEA:23864"/>
        <dbReference type="ChEBI" id="CHEBI:57919"/>
        <dbReference type="ChEBI" id="CHEBI:58483"/>
        <dbReference type="ChEBI" id="CHEBI:60377"/>
        <dbReference type="EC" id="4.6.1.12"/>
    </reaction>
</comment>
<feature type="binding site" evidence="14">
    <location>
        <begin position="268"/>
        <end position="269"/>
    </location>
    <ligand>
        <name>4-CDP-2-C-methyl-D-erythritol 2-phosphate</name>
        <dbReference type="ChEBI" id="CHEBI:57919"/>
    </ligand>
</feature>
<feature type="site" description="Positions MEP for the nucleophilic attack" evidence="14">
    <location>
        <position position="215"/>
    </location>
</feature>
<dbReference type="NCBIfam" id="TIGR00151">
    <property type="entry name" value="ispF"/>
    <property type="match status" value="1"/>
</dbReference>
<evidence type="ECO:0000256" key="1">
    <source>
        <dbReference type="ARBA" id="ARBA00000200"/>
    </source>
</evidence>
<evidence type="ECO:0000256" key="11">
    <source>
        <dbReference type="ARBA" id="ARBA00023229"/>
    </source>
</evidence>
<dbReference type="InterPro" id="IPR020555">
    <property type="entry name" value="MECDP_synthase_CS"/>
</dbReference>
<feature type="binding site" evidence="14">
    <location>
        <begin position="366"/>
        <end position="369"/>
    </location>
    <ligand>
        <name>4-CDP-2-C-methyl-D-erythritol 2-phosphate</name>
        <dbReference type="ChEBI" id="CHEBI:57919"/>
    </ligand>
</feature>
<evidence type="ECO:0000256" key="4">
    <source>
        <dbReference type="ARBA" id="ARBA00004709"/>
    </source>
</evidence>
<dbReference type="InterPro" id="IPR034683">
    <property type="entry name" value="IspD/TarI"/>
</dbReference>
<comment type="function">
    <text evidence="14">Bifunctional enzyme that catalyzes the formation of 4-diphosphocytidyl-2-C-methyl-D-erythritol from CTP and 2-C-methyl-D-erythritol 4-phosphate (MEP) (IspD), and catalyzes the conversion of 4-diphosphocytidyl-2-C-methyl-D-erythritol 2-phosphate (CDP-ME2P) to 2-C-methyl-D-erythritol 2,4-cyclodiphosphate (ME-CPP) with a corresponding release of cytidine 5-monophosphate (CMP) (IspF).</text>
</comment>
<evidence type="ECO:0000313" key="16">
    <source>
        <dbReference type="EMBL" id="QDL92895.1"/>
    </source>
</evidence>
<dbReference type="EC" id="2.7.7.60" evidence="14"/>
<keyword evidence="8 14" id="KW-0808">Transferase</keyword>
<evidence type="ECO:0000256" key="5">
    <source>
        <dbReference type="ARBA" id="ARBA00004787"/>
    </source>
</evidence>
<comment type="pathway">
    <text evidence="4 14">Isoprenoid biosynthesis; isopentenyl diphosphate biosynthesis via DXP pathway; isopentenyl diphosphate from 1-deoxy-D-xylulose 5-phosphate: step 4/6.</text>
</comment>
<evidence type="ECO:0000313" key="17">
    <source>
        <dbReference type="Proteomes" id="UP000305888"/>
    </source>
</evidence>
<evidence type="ECO:0000256" key="2">
    <source>
        <dbReference type="ARBA" id="ARBA00001282"/>
    </source>
</evidence>
<dbReference type="GO" id="GO:0016114">
    <property type="term" value="P:terpenoid biosynthetic process"/>
    <property type="evidence" value="ECO:0007669"/>
    <property type="project" value="InterPro"/>
</dbReference>
<dbReference type="GO" id="GO:0046872">
    <property type="term" value="F:metal ion binding"/>
    <property type="evidence" value="ECO:0007669"/>
    <property type="project" value="UniProtKB-KW"/>
</dbReference>
<evidence type="ECO:0000259" key="15">
    <source>
        <dbReference type="Pfam" id="PF02542"/>
    </source>
</evidence>
<dbReference type="PANTHER" id="PTHR43181:SF1">
    <property type="entry name" value="2-C-METHYL-D-ERYTHRITOL 2,4-CYCLODIPHOSPHATE SYNTHASE, CHLOROPLASTIC"/>
    <property type="match status" value="1"/>
</dbReference>
<evidence type="ECO:0000256" key="9">
    <source>
        <dbReference type="ARBA" id="ARBA00022695"/>
    </source>
</evidence>
<dbReference type="PROSITE" id="PS01295">
    <property type="entry name" value="ISPD"/>
    <property type="match status" value="1"/>
</dbReference>
<evidence type="ECO:0000256" key="3">
    <source>
        <dbReference type="ARBA" id="ARBA00001968"/>
    </source>
</evidence>
<dbReference type="InterPro" id="IPR018294">
    <property type="entry name" value="ISPD_synthase_CS"/>
</dbReference>
<dbReference type="InterPro" id="IPR003526">
    <property type="entry name" value="MECDP_synthase"/>
</dbReference>
<dbReference type="RefSeq" id="WP_138578157.1">
    <property type="nucleotide sequence ID" value="NZ_CP040818.1"/>
</dbReference>
<evidence type="ECO:0000256" key="8">
    <source>
        <dbReference type="ARBA" id="ARBA00022679"/>
    </source>
</evidence>
<keyword evidence="13 14" id="KW-0511">Multifunctional enzyme</keyword>
<evidence type="ECO:0000256" key="10">
    <source>
        <dbReference type="ARBA" id="ARBA00022723"/>
    </source>
</evidence>
<keyword evidence="10 14" id="KW-0479">Metal-binding</keyword>
<comment type="similarity">
    <text evidence="7">Belongs to the IspD/TarI cytidylyltransferase family. IspD subfamily.</text>
</comment>
<dbReference type="CDD" id="cd00554">
    <property type="entry name" value="MECDP_synthase"/>
    <property type="match status" value="1"/>
</dbReference>
<comment type="pathway">
    <text evidence="5 14">Isoprenoid biosynthesis; isopentenyl diphosphate biosynthesis via DXP pathway; isopentenyl diphosphate from 1-deoxy-D-xylulose 5-phosphate: step 2/6.</text>
</comment>
<sequence>MQFAAIVVAAGRGLRAGGDVPKQYQMLAGMPVLRRTAAMLLAHPVLTHLCVVIHPEDSELCHRALHGLSDPRLMPPVCGGANRADSVRAGLEALVAIRGDLLTAPVPGTVLIHDAARPLTPRHVIDAVLDALAIDPGALPALPVVDALWSGSDGLASAPRPREGLWRAQTPQGFRLADILAAHRAHRGPADDDVAIARAAGLTVAITAGAEENFKITAREDFARAERLLEDKMDIRTGNGFDVHRFRDGPGVTLCGVHVPHDKALEGHSDADVAMHAVTDALFGALAEGDIGQWFPPSEARWKGAASQIFLEKAAERVAARAGRITHVDCTIICEAPKIGPHAEAMRARLAQILQIEKDRVSVKATTSERLGFTGRGEGIAAMATATVVLP</sequence>
<feature type="binding site" evidence="14">
    <location>
        <position position="276"/>
    </location>
    <ligand>
        <name>a divalent metal cation</name>
        <dbReference type="ChEBI" id="CHEBI:60240"/>
    </ligand>
</feature>
<feature type="domain" description="2-C-methyl-D-erythritol 2,4-cyclodiphosphate synthase" evidence="15">
    <location>
        <begin position="235"/>
        <end position="388"/>
    </location>
</feature>
<feature type="site" description="Transition state stabilizer" evidence="14">
    <location>
        <position position="268"/>
    </location>
</feature>
<dbReference type="HAMAP" id="MF_00107">
    <property type="entry name" value="IspF"/>
    <property type="match status" value="1"/>
</dbReference>
<keyword evidence="9 14" id="KW-0548">Nucleotidyltransferase</keyword>
<gene>
    <name evidence="14" type="primary">ispDF</name>
    <name evidence="16" type="ORF">FDP22_14550</name>
</gene>
<comment type="similarity">
    <text evidence="14">In the C-terminal section; belongs to the IspF family.</text>
</comment>
<dbReference type="Gene3D" id="3.30.1330.50">
    <property type="entry name" value="2-C-methyl-D-erythritol 2,4-cyclodiphosphate synthase"/>
    <property type="match status" value="1"/>
</dbReference>
<dbReference type="InterPro" id="IPR026596">
    <property type="entry name" value="IspD/F"/>
</dbReference>
<feature type="binding site" evidence="14">
    <location>
        <position position="244"/>
    </location>
    <ligand>
        <name>a divalent metal cation</name>
        <dbReference type="ChEBI" id="CHEBI:60240"/>
    </ligand>
</feature>
<evidence type="ECO:0000256" key="13">
    <source>
        <dbReference type="ARBA" id="ARBA00023268"/>
    </source>
</evidence>
<comment type="cofactor">
    <cofactor evidence="3 14">
        <name>a divalent metal cation</name>
        <dbReference type="ChEBI" id="CHEBI:60240"/>
    </cofactor>
</comment>
<dbReference type="KEGG" id="ppru:FDP22_14550"/>
<feature type="site" description="Transition state stabilizer" evidence="14">
    <location>
        <position position="15"/>
    </location>
</feature>